<dbReference type="InterPro" id="IPR050416">
    <property type="entry name" value="FAD-linked_Oxidoreductase"/>
</dbReference>
<dbReference type="InterPro" id="IPR016167">
    <property type="entry name" value="FAD-bd_PCMH_sub1"/>
</dbReference>
<evidence type="ECO:0000259" key="7">
    <source>
        <dbReference type="PROSITE" id="PS51387"/>
    </source>
</evidence>
<keyword evidence="9" id="KW-1185">Reference proteome</keyword>
<protein>
    <submittedName>
        <fullName evidence="8">FAD/FMN-containing dehydrogenase</fullName>
    </submittedName>
</protein>
<dbReference type="PANTHER" id="PTHR42973:SF39">
    <property type="entry name" value="FAD-BINDING PCMH-TYPE DOMAIN-CONTAINING PROTEIN"/>
    <property type="match status" value="1"/>
</dbReference>
<name>A0A1H3NBI6_9MICO</name>
<feature type="signal peptide" evidence="6">
    <location>
        <begin position="1"/>
        <end position="19"/>
    </location>
</feature>
<evidence type="ECO:0000313" key="8">
    <source>
        <dbReference type="EMBL" id="SDY86321.1"/>
    </source>
</evidence>
<evidence type="ECO:0000256" key="4">
    <source>
        <dbReference type="ARBA" id="ARBA00022827"/>
    </source>
</evidence>
<dbReference type="STRING" id="381665.SAMN05216554_1784"/>
<keyword evidence="4" id="KW-0274">FAD</keyword>
<dbReference type="SUPFAM" id="SSF56176">
    <property type="entry name" value="FAD-binding/transporter-associated domain-like"/>
    <property type="match status" value="1"/>
</dbReference>
<dbReference type="PANTHER" id="PTHR42973">
    <property type="entry name" value="BINDING OXIDOREDUCTASE, PUTATIVE (AFU_ORTHOLOGUE AFUA_1G17690)-RELATED"/>
    <property type="match status" value="1"/>
</dbReference>
<keyword evidence="6" id="KW-0732">Signal</keyword>
<dbReference type="Proteomes" id="UP000198891">
    <property type="component" value="Unassembled WGS sequence"/>
</dbReference>
<keyword evidence="3" id="KW-0285">Flavoprotein</keyword>
<evidence type="ECO:0000256" key="2">
    <source>
        <dbReference type="ARBA" id="ARBA00005466"/>
    </source>
</evidence>
<proteinExistence type="inferred from homology"/>
<dbReference type="Gene3D" id="3.40.462.20">
    <property type="match status" value="1"/>
</dbReference>
<dbReference type="GO" id="GO:0016491">
    <property type="term" value="F:oxidoreductase activity"/>
    <property type="evidence" value="ECO:0007669"/>
    <property type="project" value="UniProtKB-KW"/>
</dbReference>
<evidence type="ECO:0000256" key="3">
    <source>
        <dbReference type="ARBA" id="ARBA00022630"/>
    </source>
</evidence>
<comment type="cofactor">
    <cofactor evidence="1">
        <name>FAD</name>
        <dbReference type="ChEBI" id="CHEBI:57692"/>
    </cofactor>
</comment>
<reference evidence="8 9" key="1">
    <citation type="submission" date="2016-10" db="EMBL/GenBank/DDBJ databases">
        <authorList>
            <person name="de Groot N.N."/>
        </authorList>
    </citation>
    <scope>NUCLEOTIDE SEQUENCE [LARGE SCALE GENOMIC DNA]</scope>
    <source>
        <strain evidence="8 9">CGMCC 4.3491</strain>
    </source>
</reference>
<dbReference type="PROSITE" id="PS51387">
    <property type="entry name" value="FAD_PCMH"/>
    <property type="match status" value="1"/>
</dbReference>
<dbReference type="GO" id="GO:0071949">
    <property type="term" value="F:FAD binding"/>
    <property type="evidence" value="ECO:0007669"/>
    <property type="project" value="InterPro"/>
</dbReference>
<dbReference type="InterPro" id="IPR006093">
    <property type="entry name" value="Oxy_OxRdtase_FAD_BS"/>
</dbReference>
<gene>
    <name evidence="8" type="ORF">SAMN05216554_1784</name>
</gene>
<evidence type="ECO:0000256" key="5">
    <source>
        <dbReference type="ARBA" id="ARBA00023002"/>
    </source>
</evidence>
<evidence type="ECO:0000256" key="1">
    <source>
        <dbReference type="ARBA" id="ARBA00001974"/>
    </source>
</evidence>
<evidence type="ECO:0000313" key="9">
    <source>
        <dbReference type="Proteomes" id="UP000198891"/>
    </source>
</evidence>
<organism evidence="8 9">
    <name type="scientific">Herbiconiux ginsengi</name>
    <dbReference type="NCBI Taxonomy" id="381665"/>
    <lineage>
        <taxon>Bacteria</taxon>
        <taxon>Bacillati</taxon>
        <taxon>Actinomycetota</taxon>
        <taxon>Actinomycetes</taxon>
        <taxon>Micrococcales</taxon>
        <taxon>Microbacteriaceae</taxon>
        <taxon>Herbiconiux</taxon>
    </lineage>
</organism>
<dbReference type="EMBL" id="FNPZ01000001">
    <property type="protein sequence ID" value="SDY86321.1"/>
    <property type="molecule type" value="Genomic_DNA"/>
</dbReference>
<dbReference type="InterPro" id="IPR016169">
    <property type="entry name" value="FAD-bd_PCMH_sub2"/>
</dbReference>
<dbReference type="Pfam" id="PF01565">
    <property type="entry name" value="FAD_binding_4"/>
    <property type="match status" value="1"/>
</dbReference>
<accession>A0A1H3NBI6</accession>
<dbReference type="AlphaFoldDB" id="A0A1H3NBI6"/>
<dbReference type="Gene3D" id="3.30.43.10">
    <property type="entry name" value="Uridine Diphospho-n-acetylenolpyruvylglucosamine Reductase, domain 2"/>
    <property type="match status" value="1"/>
</dbReference>
<dbReference type="InterPro" id="IPR006094">
    <property type="entry name" value="Oxid_FAD_bind_N"/>
</dbReference>
<keyword evidence="5" id="KW-0560">Oxidoreductase</keyword>
<feature type="domain" description="FAD-binding PCMH-type" evidence="7">
    <location>
        <begin position="61"/>
        <end position="229"/>
    </location>
</feature>
<dbReference type="InterPro" id="IPR036318">
    <property type="entry name" value="FAD-bd_PCMH-like_sf"/>
</dbReference>
<dbReference type="PROSITE" id="PS00862">
    <property type="entry name" value="OX2_COVAL_FAD"/>
    <property type="match status" value="1"/>
</dbReference>
<dbReference type="Gene3D" id="3.30.465.10">
    <property type="match status" value="1"/>
</dbReference>
<sequence length="483" mass="50287">MRGTAILAITARLMSVALATVTGMTFSSESFAELVSTASGPVFQRGDAALPAEVAAQNTAVVHDPEIAVGAAGDADVAAAVRFAVANGLPVHVLATGHGSAVPVTSGVIITTSRLNELSIDPESAVATIGAGNRWESVVAAAAEHGLAPITGASGHVGCIGYTLGGGLGPLARTFGFSSDYVRSFRVVTAEGEIVTASADEHPDLFWALRGGKGGFGVVTSMEFGLVRLPSLYGGSLFYEEGDIPAVLRAWASFTEIAPEEATSSVAIVRFPPFDVIPEPLRGKTVISARFAYIGDPAEGERLFQPIRDAGTAFLGRVGEMPASEISSIHNDPTDPGPSWDRGMLLSGIDGAFVDRFLAIFGPGREVPMIAAELRHLGGATARDVPGGSAVGGRAAAYSFVMIGAPDPSLFEAVLPQIADGITAQLSEWVSTETNINFSSGSLAVPGLFEESWPSAIFDRLAEVRRQYDPTHVFPYPDFPDRD</sequence>
<dbReference type="InterPro" id="IPR016166">
    <property type="entry name" value="FAD-bd_PCMH"/>
</dbReference>
<evidence type="ECO:0000256" key="6">
    <source>
        <dbReference type="SAM" id="SignalP"/>
    </source>
</evidence>
<feature type="chain" id="PRO_5038567680" evidence="6">
    <location>
        <begin position="20"/>
        <end position="483"/>
    </location>
</feature>
<comment type="similarity">
    <text evidence="2">Belongs to the oxygen-dependent FAD-linked oxidoreductase family.</text>
</comment>